<dbReference type="Proteomes" id="UP000440732">
    <property type="component" value="Unassembled WGS sequence"/>
</dbReference>
<evidence type="ECO:0000313" key="4">
    <source>
        <dbReference type="EMBL" id="KAE9300619.1"/>
    </source>
</evidence>
<evidence type="ECO:0000313" key="6">
    <source>
        <dbReference type="Proteomes" id="UP000437068"/>
    </source>
</evidence>
<dbReference type="EMBL" id="QXGA01000919">
    <property type="protein sequence ID" value="KAE9135670.1"/>
    <property type="molecule type" value="Genomic_DNA"/>
</dbReference>
<feature type="compositionally biased region" description="Low complexity" evidence="1">
    <location>
        <begin position="1706"/>
        <end position="1763"/>
    </location>
</feature>
<evidence type="ECO:0000313" key="5">
    <source>
        <dbReference type="Proteomes" id="UP000429523"/>
    </source>
</evidence>
<dbReference type="EMBL" id="QXGE01000940">
    <property type="protein sequence ID" value="KAE9300619.1"/>
    <property type="molecule type" value="Genomic_DNA"/>
</dbReference>
<feature type="compositionally biased region" description="Low complexity" evidence="1">
    <location>
        <begin position="2320"/>
        <end position="2336"/>
    </location>
</feature>
<feature type="region of interest" description="Disordered" evidence="1">
    <location>
        <begin position="1656"/>
        <end position="1764"/>
    </location>
</feature>
<evidence type="ECO:0000313" key="3">
    <source>
        <dbReference type="EMBL" id="KAE9135670.1"/>
    </source>
</evidence>
<sequence>MLFALSAVLGQHRNTRPQHRFVYRAGRTVNPKDQRSGRACQSQDFSQSAAIMLLLQLLLLVTASLPPVHAASATRVVVPDIAGMIYPPSAASSHVQFGAPNSSSPSAYEFVAPTADSVVCTDARLCLELQISSEYQLDPFFLSRYDTNTPLVSATFDGHDANDILPLISGTKAEATVWWFQTNSSATDSSATSPPVIDLLLRLRQRSQRLSARDQLLVELRVELVDSSTTTSAVQAYGVYGNQRVTHTTRRVDSSTVRVDVSITRNADKRDVTPSDAYPLVGSSTTDSTNDIGASCDDCIAFLDSCGDSEICNTKVMPCLLSKLEAMAGVNDSGSYSSSQGVDAGDTAGYSGSDAMEEAEAGSFGGNVDSSGVYDLEAWYAEFLSGSDSSENMEESTAAIFSASGSDESTGSSGSGVNGPDGTLQMDLLAPLAACVADLPIAVWSPIRHSIFCLARWQCALGNAQGKAAGEESPTIISMFNGSQKFSVTPAISGTNNVNLTIVTRDIRSGVADQQTFEYTASASYLGMFLRSFVLMQAADVSVMVESSATDPDALQVSLTYFDALMLKSVDFHTPNGELSVIEASPAQVFIEYPASSRRPNLDIVLSELRARVDPPSDSWMLSEDCLSCSARLFGCSTDEITSKSCTYNSMKSKFGQCIRQQLPLSVFEGMMKGSHGTRPISNELFRCLPAGSSSTATDALDGMLIALSCFAETRCPFGPTVLVQKTQMVVLETTSYIQLLRVLPSSSNVLSIKLMFNLDELLVGSTKPINSTSSAQEIEDAIKQAINLDVSVSSLSGGSEWMLEIIYHNVFLPPNAFTVNAEVADTSVGSATIKQIVMEGGEAQLRTVQRNKTNIFQLSDLEPTSPAGNISQGDACRRCAPAMERCQASSVCSSFSREILVPSLRAADISQAKVSSDSTGKATYEFDLAPTLQAALPDSFEAWVSLAAELYCFTDVRCEMGYERYPTTYLSLDNIFVNLSVRTYPDTQWTATTQNHRLTYNPGQVGVSAIDAADEFLAWVVTTINDTVPGISVLQLGNWTMESSGAAVGIIALYGQLDDLINRYLMAPLTGLSSFSATESNTNALSLPPAGIRETHWSLSLTSIGSKPQYDKLLDLLRFGVDADPDASTPAPSMKYISFTDQCRECKAATLECQKSAECVKFSRETLIPLLRNASDQATVNALFDDLGHIERRLTLDSLYSLASTELSSLESWDALSTELSCFAYRCDLEYSDVFVTGMDYHQESYLRFEKGDITLQVLTYNNTQWNMTMNGSELEYVPDTSLSPFEAAIAFSDWIEAQVTQDPYHLSFARGEITVDAVRWSAAFNVTLRGQWSDLLSDRILLTAPLVPSFEALGGTTKDASGIHPSQVIVEPWELYLMTYNQKPHYSKFMELLAFGFIRDITTDTSSSSGSSASTSSDTQPPSDGEFDCDECATQLRSCQQDVDCQTALGQLIFFLEFMYSDDDSSPYIYDATLLMGTTIFQNTLTVEDRLKMLTLLTCSSSHCIQKSCDVGKPGSWAKLDITPAHTKLYVGDREEITIRGVNGDTFEFTEDNNAASLSLFLKNVVLTNYTKLGVSVDVIKVAEAFSPGLQDYAINFNGLVTPLHLSWTDDQYGESFDSYAAFSFRSSTKDMVDAFRAWITWLSSSPLGGSDLGGVGSTSSSSSLPGPGAGSISSLAGSASDTGTNIDSSSSSIGGSDIGGVGSTSSSSSLPGLDAGSISSSVGSDPGVSSASIDSTSSSLGGVGSTSSSSSGSDAGSNFSLARSDTGEPAVLSASDVCGHCANALANCQSNDECAAASRGSFVSLLRGALASLTATANADDPTRIEVDFGSVLRSLPSDVFNSSEAWHAVEDELICLASSLCQVGYDGGTNYHPSLLSAEEIVVILHVSTFQNTEWQITLNGSEFLYSPATTVTTLSEAVAAFQSWLETWGKQQSLEIHAVSWDDDGLSPATFQVKMFGDYDDTSGRYTMLAPALIPTFEAVGGTLTQGTGASTQNAEVRVTPWNIKLYSTGQDPKYGKLLDLLGYGIAGSIASPPLPASTVASPSHEMGSNDKCRHCASILSECQNDAECVSFSRYSVIPLLQDASLTINRKVLNDYGAASFSADLYPILLPLSSSVNNTPAAWHLVAAELYCLAYDTCNIEYSDVCVSFRGTESCPPVEMDLARSSVNVRLLTYADTEWNLTANGNAYSYTPDDTGLEIGDEAQRLGAWFKALNDDEFMPLEVQVLQTETDSDTSSAALSLRFLGAYSDGFYQYMLVNPAMIPSFAVAGGTTDGDAGPAGTNITLPRLVVYSDRLKPQYSKLIDLLDAGIANDGTTPSSTPTPTPTSASRTISANDPCRQRCQDFITSCRDDADCLAFQISLASLLGSTAMNVSAEPQNDYGAARVALSMSSVLNSVVPTPPPPRAAWDALAAEISCFSAIIGCDLEYDDVVSPFLGNHVLTSLSVEEVLVSVSIRSYPDTAWTMWVGDSELSYTPSSSFTTYDAPIALSDWIKAQLSAEPFNLVVAQQGPQIDFVSSSAVITLTICAQATNTTNGDSWLAPPWLIPRFEVTAGTAGGGDTDHPAAGANSTLWDVAMVSIGQMPQYSKLLDILDNGLDG</sequence>
<reference evidence="5 6" key="1">
    <citation type="submission" date="2018-08" db="EMBL/GenBank/DDBJ databases">
        <title>Genomic investigation of the strawberry pathogen Phytophthora fragariae indicates pathogenicity is determined by transcriptional variation in three key races.</title>
        <authorList>
            <person name="Adams T.M."/>
            <person name="Armitage A.D."/>
            <person name="Sobczyk M.K."/>
            <person name="Bates H.J."/>
            <person name="Dunwell J.M."/>
            <person name="Nellist C.F."/>
            <person name="Harrison R.J."/>
        </authorList>
    </citation>
    <scope>NUCLEOTIDE SEQUENCE [LARGE SCALE GENOMIC DNA]</scope>
    <source>
        <strain evidence="4 6">A4</strain>
        <strain evidence="3 7">NOV-5</strain>
        <strain evidence="2 5">NOV-9</strain>
    </source>
</reference>
<organism evidence="2 5">
    <name type="scientific">Phytophthora fragariae</name>
    <dbReference type="NCBI Taxonomy" id="53985"/>
    <lineage>
        <taxon>Eukaryota</taxon>
        <taxon>Sar</taxon>
        <taxon>Stramenopiles</taxon>
        <taxon>Oomycota</taxon>
        <taxon>Peronosporomycetes</taxon>
        <taxon>Peronosporales</taxon>
        <taxon>Peronosporaceae</taxon>
        <taxon>Phytophthora</taxon>
    </lineage>
</organism>
<gene>
    <name evidence="4" type="ORF">PF001_g14853</name>
    <name evidence="3" type="ORF">PF006_g14548</name>
    <name evidence="2" type="ORF">PF009_g15916</name>
</gene>
<protein>
    <submittedName>
        <fullName evidence="2">Uncharacterized protein</fullName>
    </submittedName>
</protein>
<evidence type="ECO:0000256" key="1">
    <source>
        <dbReference type="SAM" id="MobiDB-lite"/>
    </source>
</evidence>
<dbReference type="Proteomes" id="UP000437068">
    <property type="component" value="Unassembled WGS sequence"/>
</dbReference>
<evidence type="ECO:0000313" key="7">
    <source>
        <dbReference type="Proteomes" id="UP000440732"/>
    </source>
</evidence>
<feature type="region of interest" description="Disordered" evidence="1">
    <location>
        <begin position="332"/>
        <end position="353"/>
    </location>
</feature>
<feature type="compositionally biased region" description="Low complexity" evidence="1">
    <location>
        <begin position="1407"/>
        <end position="1421"/>
    </location>
</feature>
<proteinExistence type="predicted"/>
<feature type="region of interest" description="Disordered" evidence="1">
    <location>
        <begin position="2317"/>
        <end position="2338"/>
    </location>
</feature>
<comment type="caution">
    <text evidence="2">The sequence shown here is derived from an EMBL/GenBank/DDBJ whole genome shotgun (WGS) entry which is preliminary data.</text>
</comment>
<evidence type="ECO:0000313" key="2">
    <source>
        <dbReference type="EMBL" id="KAE8934102.1"/>
    </source>
</evidence>
<accession>A0A6A3EKV5</accession>
<feature type="compositionally biased region" description="Polar residues" evidence="1">
    <location>
        <begin position="332"/>
        <end position="341"/>
    </location>
</feature>
<feature type="region of interest" description="Disordered" evidence="1">
    <location>
        <begin position="1407"/>
        <end position="1428"/>
    </location>
</feature>
<name>A0A6A3EKV5_9STRA</name>
<feature type="compositionally biased region" description="Low complexity" evidence="1">
    <location>
        <begin position="1660"/>
        <end position="1698"/>
    </location>
</feature>
<dbReference type="Proteomes" id="UP000429523">
    <property type="component" value="Unassembled WGS sequence"/>
</dbReference>
<dbReference type="EMBL" id="QXGF01000946">
    <property type="protein sequence ID" value="KAE8934102.1"/>
    <property type="molecule type" value="Genomic_DNA"/>
</dbReference>